<dbReference type="STRING" id="1798543.A2898_02120"/>
<keyword evidence="1" id="KW-1133">Transmembrane helix</keyword>
<evidence type="ECO:0000313" key="2">
    <source>
        <dbReference type="EMBL" id="OGY84040.1"/>
    </source>
</evidence>
<dbReference type="EMBL" id="MHKE01000012">
    <property type="protein sequence ID" value="OGY84040.1"/>
    <property type="molecule type" value="Genomic_DNA"/>
</dbReference>
<organism evidence="2 3">
    <name type="scientific">Candidatus Kerfeldbacteria bacterium RIFCSPLOWO2_01_FULL_48_11</name>
    <dbReference type="NCBI Taxonomy" id="1798543"/>
    <lineage>
        <taxon>Bacteria</taxon>
        <taxon>Candidatus Kerfeldiibacteriota</taxon>
    </lineage>
</organism>
<accession>A0A1G2B723</accession>
<comment type="caution">
    <text evidence="2">The sequence shown here is derived from an EMBL/GenBank/DDBJ whole genome shotgun (WGS) entry which is preliminary data.</text>
</comment>
<sequence>MDSSGKQPAEQQLINLGKDLYQVVQKVLFVVGCIFSALIIIVGLTMDREGIPSIEGIPHSIVRISMIFTMVFFLQFPWVIVALVRKYIRDREKAKKSAGSKQPGDSR</sequence>
<protein>
    <submittedName>
        <fullName evidence="2">Uncharacterized protein</fullName>
    </submittedName>
</protein>
<feature type="transmembrane region" description="Helical" evidence="1">
    <location>
        <begin position="66"/>
        <end position="88"/>
    </location>
</feature>
<keyword evidence="1" id="KW-0472">Membrane</keyword>
<proteinExistence type="predicted"/>
<dbReference type="AlphaFoldDB" id="A0A1G2B723"/>
<name>A0A1G2B723_9BACT</name>
<dbReference type="Proteomes" id="UP000179164">
    <property type="component" value="Unassembled WGS sequence"/>
</dbReference>
<reference evidence="2 3" key="1">
    <citation type="journal article" date="2016" name="Nat. Commun.">
        <title>Thousands of microbial genomes shed light on interconnected biogeochemical processes in an aquifer system.</title>
        <authorList>
            <person name="Anantharaman K."/>
            <person name="Brown C.T."/>
            <person name="Hug L.A."/>
            <person name="Sharon I."/>
            <person name="Castelle C.J."/>
            <person name="Probst A.J."/>
            <person name="Thomas B.C."/>
            <person name="Singh A."/>
            <person name="Wilkins M.J."/>
            <person name="Karaoz U."/>
            <person name="Brodie E.L."/>
            <person name="Williams K.H."/>
            <person name="Hubbard S.S."/>
            <person name="Banfield J.F."/>
        </authorList>
    </citation>
    <scope>NUCLEOTIDE SEQUENCE [LARGE SCALE GENOMIC DNA]</scope>
</reference>
<feature type="transmembrane region" description="Helical" evidence="1">
    <location>
        <begin position="27"/>
        <end position="46"/>
    </location>
</feature>
<keyword evidence="1" id="KW-0812">Transmembrane</keyword>
<evidence type="ECO:0000313" key="3">
    <source>
        <dbReference type="Proteomes" id="UP000179164"/>
    </source>
</evidence>
<evidence type="ECO:0000256" key="1">
    <source>
        <dbReference type="SAM" id="Phobius"/>
    </source>
</evidence>
<gene>
    <name evidence="2" type="ORF">A2898_02120</name>
</gene>